<dbReference type="GO" id="GO:0005789">
    <property type="term" value="C:endoplasmic reticulum membrane"/>
    <property type="evidence" value="ECO:0000318"/>
    <property type="project" value="GO_Central"/>
</dbReference>
<evidence type="ECO:0000313" key="10">
    <source>
        <dbReference type="EMBL" id="GAQ85139.1"/>
    </source>
</evidence>
<evidence type="ECO:0000256" key="3">
    <source>
        <dbReference type="ARBA" id="ARBA00022692"/>
    </source>
</evidence>
<reference evidence="10 11" key="1">
    <citation type="journal article" date="2014" name="Nat. Commun.">
        <title>Klebsormidium flaccidum genome reveals primary factors for plant terrestrial adaptation.</title>
        <authorList>
            <person name="Hori K."/>
            <person name="Maruyama F."/>
            <person name="Fujisawa T."/>
            <person name="Togashi T."/>
            <person name="Yamamoto N."/>
            <person name="Seo M."/>
            <person name="Sato S."/>
            <person name="Yamada T."/>
            <person name="Mori H."/>
            <person name="Tajima N."/>
            <person name="Moriyama T."/>
            <person name="Ikeuchi M."/>
            <person name="Watanabe M."/>
            <person name="Wada H."/>
            <person name="Kobayashi K."/>
            <person name="Saito M."/>
            <person name="Masuda T."/>
            <person name="Sasaki-Sekimoto Y."/>
            <person name="Mashiguchi K."/>
            <person name="Awai K."/>
            <person name="Shimojima M."/>
            <person name="Masuda S."/>
            <person name="Iwai M."/>
            <person name="Nobusawa T."/>
            <person name="Narise T."/>
            <person name="Kondo S."/>
            <person name="Saito H."/>
            <person name="Sato R."/>
            <person name="Murakawa M."/>
            <person name="Ihara Y."/>
            <person name="Oshima-Yamada Y."/>
            <person name="Ohtaka K."/>
            <person name="Satoh M."/>
            <person name="Sonobe K."/>
            <person name="Ishii M."/>
            <person name="Ohtani R."/>
            <person name="Kanamori-Sato M."/>
            <person name="Honoki R."/>
            <person name="Miyazaki D."/>
            <person name="Mochizuki H."/>
            <person name="Umetsu J."/>
            <person name="Higashi K."/>
            <person name="Shibata D."/>
            <person name="Kamiya Y."/>
            <person name="Sato N."/>
            <person name="Nakamura Y."/>
            <person name="Tabata S."/>
            <person name="Ida S."/>
            <person name="Kurokawa K."/>
            <person name="Ohta H."/>
        </authorList>
    </citation>
    <scope>NUCLEOTIDE SEQUENCE [LARGE SCALE GENOMIC DNA]</scope>
    <source>
        <strain evidence="10 11">NIES-2285</strain>
    </source>
</reference>
<feature type="chain" id="PRO_5012575777" description="Yos1-like protein" evidence="9">
    <location>
        <begin position="19"/>
        <end position="77"/>
    </location>
</feature>
<feature type="transmembrane region" description="Helical" evidence="8">
    <location>
        <begin position="57"/>
        <end position="76"/>
    </location>
</feature>
<evidence type="ECO:0000256" key="7">
    <source>
        <dbReference type="ARBA" id="ARBA00024203"/>
    </source>
</evidence>
<gene>
    <name evidence="10" type="ORF">KFL_002210030</name>
</gene>
<keyword evidence="2" id="KW-0813">Transport</keyword>
<proteinExistence type="inferred from homology"/>
<keyword evidence="6 8" id="KW-0472">Membrane</keyword>
<dbReference type="GO" id="GO:0006888">
    <property type="term" value="P:endoplasmic reticulum to Golgi vesicle-mediated transport"/>
    <property type="evidence" value="ECO:0000318"/>
    <property type="project" value="GO_Central"/>
</dbReference>
<dbReference type="PANTHER" id="PTHR15858">
    <property type="entry name" value="IMMEDIATE EARLY RESPONSE 3-INTERACTING PROTEIN 1"/>
    <property type="match status" value="1"/>
</dbReference>
<evidence type="ECO:0000313" key="11">
    <source>
        <dbReference type="Proteomes" id="UP000054558"/>
    </source>
</evidence>
<evidence type="ECO:0000256" key="4">
    <source>
        <dbReference type="ARBA" id="ARBA00022927"/>
    </source>
</evidence>
<keyword evidence="4" id="KW-0653">Protein transport</keyword>
<dbReference type="PANTHER" id="PTHR15858:SF0">
    <property type="entry name" value="IMMEDIATE EARLY RESPONSE 3-INTERACTING PROTEIN 1"/>
    <property type="match status" value="1"/>
</dbReference>
<comment type="subcellular location">
    <subcellularLocation>
        <location evidence="1">Membrane</location>
    </subcellularLocation>
</comment>
<dbReference type="GO" id="GO:0015031">
    <property type="term" value="P:protein transport"/>
    <property type="evidence" value="ECO:0007669"/>
    <property type="project" value="UniProtKB-KW"/>
</dbReference>
<dbReference type="Pfam" id="PF08571">
    <property type="entry name" value="Yos1"/>
    <property type="match status" value="1"/>
</dbReference>
<evidence type="ECO:0000256" key="2">
    <source>
        <dbReference type="ARBA" id="ARBA00022448"/>
    </source>
</evidence>
<evidence type="ECO:0008006" key="12">
    <source>
        <dbReference type="Google" id="ProtNLM"/>
    </source>
</evidence>
<keyword evidence="3 8" id="KW-0812">Transmembrane</keyword>
<comment type="similarity">
    <text evidence="7">Belongs to the YOS1 family.</text>
</comment>
<feature type="signal peptide" evidence="9">
    <location>
        <begin position="1"/>
        <end position="18"/>
    </location>
</feature>
<keyword evidence="9" id="KW-0732">Signal</keyword>
<keyword evidence="5 8" id="KW-1133">Transmembrane helix</keyword>
<name>A0A1Y1I6U3_KLENI</name>
<dbReference type="OMA" id="LINACQY"/>
<evidence type="ECO:0000256" key="9">
    <source>
        <dbReference type="SAM" id="SignalP"/>
    </source>
</evidence>
<evidence type="ECO:0000256" key="5">
    <source>
        <dbReference type="ARBA" id="ARBA00022989"/>
    </source>
</evidence>
<accession>A0A1Y1I6U3</accession>
<sequence>MSMYTIITAFLMFVNALAILNEERFLKPYGWGFQEMSGGRVASLKGQIIGLLHAVQYLRVPLIVMNVITIFGKLLFG</sequence>
<dbReference type="GO" id="GO:0000139">
    <property type="term" value="C:Golgi membrane"/>
    <property type="evidence" value="ECO:0000318"/>
    <property type="project" value="GO_Central"/>
</dbReference>
<evidence type="ECO:0000256" key="8">
    <source>
        <dbReference type="SAM" id="Phobius"/>
    </source>
</evidence>
<dbReference type="EMBL" id="DF237170">
    <property type="protein sequence ID" value="GAQ85139.1"/>
    <property type="molecule type" value="Genomic_DNA"/>
</dbReference>
<organism evidence="10 11">
    <name type="scientific">Klebsormidium nitens</name>
    <name type="common">Green alga</name>
    <name type="synonym">Ulothrix nitens</name>
    <dbReference type="NCBI Taxonomy" id="105231"/>
    <lineage>
        <taxon>Eukaryota</taxon>
        <taxon>Viridiplantae</taxon>
        <taxon>Streptophyta</taxon>
        <taxon>Klebsormidiophyceae</taxon>
        <taxon>Klebsormidiales</taxon>
        <taxon>Klebsormidiaceae</taxon>
        <taxon>Klebsormidium</taxon>
    </lineage>
</organism>
<dbReference type="InterPro" id="IPR013880">
    <property type="entry name" value="Yos1"/>
</dbReference>
<protein>
    <recommendedName>
        <fullName evidence="12">Yos1-like protein</fullName>
    </recommendedName>
</protein>
<dbReference type="Proteomes" id="UP000054558">
    <property type="component" value="Unassembled WGS sequence"/>
</dbReference>
<dbReference type="STRING" id="105231.A0A1Y1I6U3"/>
<evidence type="ECO:0000256" key="1">
    <source>
        <dbReference type="ARBA" id="ARBA00004370"/>
    </source>
</evidence>
<dbReference type="OrthoDB" id="15356at2759"/>
<dbReference type="AlphaFoldDB" id="A0A1Y1I6U3"/>
<keyword evidence="11" id="KW-1185">Reference proteome</keyword>
<evidence type="ECO:0000256" key="6">
    <source>
        <dbReference type="ARBA" id="ARBA00023136"/>
    </source>
</evidence>
<dbReference type="GO" id="GO:0030134">
    <property type="term" value="C:COPII-coated ER to Golgi transport vesicle"/>
    <property type="evidence" value="ECO:0000318"/>
    <property type="project" value="GO_Central"/>
</dbReference>